<dbReference type="EMBL" id="LK022848">
    <property type="protein sequence ID" value="CDR05489.1"/>
    <property type="molecule type" value="Genomic_DNA"/>
</dbReference>
<dbReference type="GeneID" id="32473849"/>
<name>A0A060ZI84_9ACTN</name>
<dbReference type="Gene3D" id="3.30.70.100">
    <property type="match status" value="1"/>
</dbReference>
<accession>A0A060ZI84</accession>
<dbReference type="Pfam" id="PF07045">
    <property type="entry name" value="DUF1330"/>
    <property type="match status" value="1"/>
</dbReference>
<dbReference type="RefSeq" id="WP_044568889.1">
    <property type="nucleotide sequence ID" value="NZ_BAABDR010000049.1"/>
</dbReference>
<protein>
    <submittedName>
        <fullName evidence="3">Uncharacterized protein (DUF1330 family)</fullName>
    </submittedName>
</protein>
<reference evidence="3 4" key="2">
    <citation type="submission" date="2021-03" db="EMBL/GenBank/DDBJ databases">
        <title>Genomic Encyclopedia of Type Strains, Phase IV (KMG-IV): sequencing the most valuable type-strain genomes for metagenomic binning, comparative biology and taxonomic classification.</title>
        <authorList>
            <person name="Goeker M."/>
        </authorList>
    </citation>
    <scope>NUCLEOTIDE SEQUENCE [LARGE SCALE GENOMIC DNA]</scope>
    <source>
        <strain evidence="3 4">DSM 41954</strain>
    </source>
</reference>
<dbReference type="InterPro" id="IPR010753">
    <property type="entry name" value="DUF1330"/>
</dbReference>
<gene>
    <name evidence="3" type="ORF">J2Z30_002243</name>
    <name evidence="2" type="ORF">SIRAN2438</name>
</gene>
<organism evidence="2">
    <name type="scientific">Streptomyces iranensis</name>
    <dbReference type="NCBI Taxonomy" id="576784"/>
    <lineage>
        <taxon>Bacteria</taxon>
        <taxon>Bacillati</taxon>
        <taxon>Actinomycetota</taxon>
        <taxon>Actinomycetes</taxon>
        <taxon>Kitasatosporales</taxon>
        <taxon>Streptomycetaceae</taxon>
        <taxon>Streptomyces</taxon>
        <taxon>Streptomyces violaceusniger group</taxon>
    </lineage>
</organism>
<sequence>MIEMDERALDVLLAEDPGGPVVMLNLLRFRPDGGRESYQRYTEALGQEIHARYGLRVEYLGDGGRALVAEDGQAWDAVLLVRYPSRQAFADMARDPDYRAVAHLRSEALVESVLQPTVPLQGGVA</sequence>
<dbReference type="PANTHER" id="PTHR40257:SF1">
    <property type="entry name" value="DUF1330 DOMAIN-CONTAINING PROTEIN"/>
    <property type="match status" value="1"/>
</dbReference>
<evidence type="ECO:0000313" key="4">
    <source>
        <dbReference type="Proteomes" id="UP000756710"/>
    </source>
</evidence>
<dbReference type="InterPro" id="IPR011008">
    <property type="entry name" value="Dimeric_a/b-barrel"/>
</dbReference>
<dbReference type="PANTHER" id="PTHR40257">
    <property type="match status" value="1"/>
</dbReference>
<feature type="domain" description="DUF1330" evidence="1">
    <location>
        <begin position="35"/>
        <end position="110"/>
    </location>
</feature>
<dbReference type="AlphaFoldDB" id="A0A060ZI84"/>
<evidence type="ECO:0000313" key="2">
    <source>
        <dbReference type="EMBL" id="CDR05489.1"/>
    </source>
</evidence>
<dbReference type="Proteomes" id="UP000756710">
    <property type="component" value="Unassembled WGS sequence"/>
</dbReference>
<reference evidence="2" key="1">
    <citation type="submission" date="2014-05" db="EMBL/GenBank/DDBJ databases">
        <authorList>
            <person name="Horn Fabian"/>
        </authorList>
    </citation>
    <scope>NUCLEOTIDE SEQUENCE</scope>
</reference>
<evidence type="ECO:0000259" key="1">
    <source>
        <dbReference type="Pfam" id="PF07045"/>
    </source>
</evidence>
<evidence type="ECO:0000313" key="3">
    <source>
        <dbReference type="EMBL" id="MBP2061235.1"/>
    </source>
</evidence>
<proteinExistence type="predicted"/>
<keyword evidence="4" id="KW-1185">Reference proteome</keyword>
<dbReference type="SUPFAM" id="SSF54909">
    <property type="entry name" value="Dimeric alpha+beta barrel"/>
    <property type="match status" value="1"/>
</dbReference>
<dbReference type="EMBL" id="JAGGLR010000005">
    <property type="protein sequence ID" value="MBP2061235.1"/>
    <property type="molecule type" value="Genomic_DNA"/>
</dbReference>
<dbReference type="HOGENOM" id="CLU_131535_1_0_11"/>